<evidence type="ECO:0000313" key="2">
    <source>
        <dbReference type="Proteomes" id="UP000028582"/>
    </source>
</evidence>
<name>A0A080ZST3_PHYNI</name>
<protein>
    <submittedName>
        <fullName evidence="1">Uncharacterized protein</fullName>
    </submittedName>
</protein>
<dbReference type="AlphaFoldDB" id="A0A080ZST3"/>
<comment type="caution">
    <text evidence="1">The sequence shown here is derived from an EMBL/GenBank/DDBJ whole genome shotgun (WGS) entry which is preliminary data.</text>
</comment>
<reference evidence="1 2" key="1">
    <citation type="submission" date="2013-11" db="EMBL/GenBank/DDBJ databases">
        <title>The Genome Sequence of Phytophthora parasitica P1976.</title>
        <authorList>
            <consortium name="The Broad Institute Genomics Platform"/>
            <person name="Russ C."/>
            <person name="Tyler B."/>
            <person name="Panabieres F."/>
            <person name="Shan W."/>
            <person name="Tripathy S."/>
            <person name="Grunwald N."/>
            <person name="Machado M."/>
            <person name="Johnson C.S."/>
            <person name="Walker B."/>
            <person name="Young S."/>
            <person name="Zeng Q."/>
            <person name="Gargeya S."/>
            <person name="Fitzgerald M."/>
            <person name="Haas B."/>
            <person name="Abouelleil A."/>
            <person name="Allen A.W."/>
            <person name="Alvarado L."/>
            <person name="Arachchi H.M."/>
            <person name="Berlin A.M."/>
            <person name="Chapman S.B."/>
            <person name="Gainer-Dewar J."/>
            <person name="Goldberg J."/>
            <person name="Griggs A."/>
            <person name="Gujja S."/>
            <person name="Hansen M."/>
            <person name="Howarth C."/>
            <person name="Imamovic A."/>
            <person name="Ireland A."/>
            <person name="Larimer J."/>
            <person name="McCowan C."/>
            <person name="Murphy C."/>
            <person name="Pearson M."/>
            <person name="Poon T.W."/>
            <person name="Priest M."/>
            <person name="Roberts A."/>
            <person name="Saif S."/>
            <person name="Shea T."/>
            <person name="Sisk P."/>
            <person name="Sykes S."/>
            <person name="Wortman J."/>
            <person name="Nusbaum C."/>
            <person name="Birren B."/>
        </authorList>
    </citation>
    <scope>NUCLEOTIDE SEQUENCE [LARGE SCALE GENOMIC DNA]</scope>
    <source>
        <strain evidence="1 2">P1976</strain>
    </source>
</reference>
<dbReference type="EMBL" id="ANJA01002518">
    <property type="protein sequence ID" value="ETO69694.1"/>
    <property type="molecule type" value="Genomic_DNA"/>
</dbReference>
<dbReference type="Proteomes" id="UP000028582">
    <property type="component" value="Unassembled WGS sequence"/>
</dbReference>
<gene>
    <name evidence="1" type="ORF">F444_13768</name>
</gene>
<proteinExistence type="predicted"/>
<evidence type="ECO:0000313" key="1">
    <source>
        <dbReference type="EMBL" id="ETO69694.1"/>
    </source>
</evidence>
<sequence length="92" mass="9884">MLDAPPSNNVAKCPGITSNYSSNSGKSLVRSNVSCIEQLRALLVNPSPTNTAATIVGMTPVEEFCRSRVALTIGDWRMRNARKECPLNFGGT</sequence>
<organism evidence="1 2">
    <name type="scientific">Phytophthora nicotianae P1976</name>
    <dbReference type="NCBI Taxonomy" id="1317066"/>
    <lineage>
        <taxon>Eukaryota</taxon>
        <taxon>Sar</taxon>
        <taxon>Stramenopiles</taxon>
        <taxon>Oomycota</taxon>
        <taxon>Peronosporomycetes</taxon>
        <taxon>Peronosporales</taxon>
        <taxon>Peronosporaceae</taxon>
        <taxon>Phytophthora</taxon>
    </lineage>
</organism>
<accession>A0A080ZST3</accession>